<organism evidence="7 8">
    <name type="scientific">Sulfuriferula multivorans</name>
    <dbReference type="NCBI Taxonomy" id="1559896"/>
    <lineage>
        <taxon>Bacteria</taxon>
        <taxon>Pseudomonadati</taxon>
        <taxon>Pseudomonadota</taxon>
        <taxon>Betaproteobacteria</taxon>
        <taxon>Nitrosomonadales</taxon>
        <taxon>Sulfuricellaceae</taxon>
        <taxon>Sulfuriferula</taxon>
    </lineage>
</organism>
<keyword evidence="4 5" id="KW-0574">Periplasm</keyword>
<reference evidence="7 8" key="1">
    <citation type="journal article" date="2019" name="Front. Microbiol.">
        <title>Genomes of Neutrophilic Sulfur-Oxidizing Chemolithoautotrophs Representing 9 Proteobacterial Species From 8 Genera.</title>
        <authorList>
            <person name="Watanabe T."/>
            <person name="Kojima H."/>
            <person name="Umezawa K."/>
            <person name="Hori C."/>
            <person name="Takasuka T.E."/>
            <person name="Kato Y."/>
            <person name="Fukui M."/>
        </authorList>
    </citation>
    <scope>NUCLEOTIDE SEQUENCE [LARGE SCALE GENOMIC DNA]</scope>
    <source>
        <strain evidence="7 8">TTN</strain>
    </source>
</reference>
<proteinExistence type="inferred from homology"/>
<comment type="function">
    <text evidence="5">Part of the Tol-Pal system, which plays a role in outer membrane invagination during cell division and is important for maintaining outer membrane integrity.</text>
</comment>
<keyword evidence="5" id="KW-0131">Cell cycle</keyword>
<evidence type="ECO:0000256" key="3">
    <source>
        <dbReference type="ARBA" id="ARBA00022729"/>
    </source>
</evidence>
<dbReference type="Proteomes" id="UP000286806">
    <property type="component" value="Unassembled WGS sequence"/>
</dbReference>
<dbReference type="InterPro" id="IPR011042">
    <property type="entry name" value="6-blade_b-propeller_TolB-like"/>
</dbReference>
<dbReference type="Pfam" id="PF07676">
    <property type="entry name" value="PD40"/>
    <property type="match status" value="5"/>
</dbReference>
<evidence type="ECO:0000313" key="8">
    <source>
        <dbReference type="Proteomes" id="UP000286806"/>
    </source>
</evidence>
<keyword evidence="5" id="KW-0132">Cell division</keyword>
<dbReference type="InterPro" id="IPR007195">
    <property type="entry name" value="TolB_N"/>
</dbReference>
<comment type="subunit">
    <text evidence="5">The Tol-Pal system is composed of five core proteins: the inner membrane proteins TolA, TolQ and TolR, the periplasmic protein TolB and the outer membrane protein Pal. They form a network linking the inner and outer membranes and the peptidoglycan layer.</text>
</comment>
<dbReference type="InterPro" id="IPR011659">
    <property type="entry name" value="WD40"/>
</dbReference>
<dbReference type="AlphaFoldDB" id="A0A401JFD4"/>
<accession>A0A401JFD4</accession>
<dbReference type="Gene3D" id="3.40.50.10070">
    <property type="entry name" value="TolB, N-terminal domain"/>
    <property type="match status" value="1"/>
</dbReference>
<evidence type="ECO:0000256" key="4">
    <source>
        <dbReference type="ARBA" id="ARBA00022764"/>
    </source>
</evidence>
<protein>
    <recommendedName>
        <fullName evidence="5">Tol-Pal system protein TolB</fullName>
    </recommendedName>
</protein>
<comment type="caution">
    <text evidence="7">The sequence shown here is derived from an EMBL/GenBank/DDBJ whole genome shotgun (WGS) entry which is preliminary data.</text>
</comment>
<dbReference type="NCBIfam" id="TIGR02800">
    <property type="entry name" value="propeller_TolB"/>
    <property type="match status" value="1"/>
</dbReference>
<evidence type="ECO:0000259" key="6">
    <source>
        <dbReference type="Pfam" id="PF04052"/>
    </source>
</evidence>
<dbReference type="PANTHER" id="PTHR36842:SF1">
    <property type="entry name" value="PROTEIN TOLB"/>
    <property type="match status" value="1"/>
</dbReference>
<feature type="chain" id="PRO_5019598716" description="Tol-Pal system protein TolB" evidence="5">
    <location>
        <begin position="29"/>
        <end position="428"/>
    </location>
</feature>
<name>A0A401JFD4_9PROT</name>
<keyword evidence="8" id="KW-1185">Reference proteome</keyword>
<dbReference type="GO" id="GO:0017038">
    <property type="term" value="P:protein import"/>
    <property type="evidence" value="ECO:0007669"/>
    <property type="project" value="InterPro"/>
</dbReference>
<dbReference type="GO" id="GO:0042597">
    <property type="term" value="C:periplasmic space"/>
    <property type="evidence" value="ECO:0007669"/>
    <property type="project" value="UniProtKB-SubCell"/>
</dbReference>
<dbReference type="PANTHER" id="PTHR36842">
    <property type="entry name" value="PROTEIN TOLB HOMOLOG"/>
    <property type="match status" value="1"/>
</dbReference>
<evidence type="ECO:0000256" key="1">
    <source>
        <dbReference type="ARBA" id="ARBA00004418"/>
    </source>
</evidence>
<dbReference type="Gene3D" id="2.120.10.30">
    <property type="entry name" value="TolB, C-terminal domain"/>
    <property type="match status" value="1"/>
</dbReference>
<dbReference type="SUPFAM" id="SSF52964">
    <property type="entry name" value="TolB, N-terminal domain"/>
    <property type="match status" value="1"/>
</dbReference>
<dbReference type="InterPro" id="IPR014167">
    <property type="entry name" value="Tol-Pal_TolB"/>
</dbReference>
<evidence type="ECO:0000256" key="2">
    <source>
        <dbReference type="ARBA" id="ARBA00009820"/>
    </source>
</evidence>
<dbReference type="SUPFAM" id="SSF69304">
    <property type="entry name" value="Tricorn protease N-terminal domain"/>
    <property type="match status" value="1"/>
</dbReference>
<comment type="subcellular location">
    <subcellularLocation>
        <location evidence="1 5">Periplasm</location>
    </subcellularLocation>
</comment>
<dbReference type="GO" id="GO:0051301">
    <property type="term" value="P:cell division"/>
    <property type="evidence" value="ECO:0007669"/>
    <property type="project" value="UniProtKB-UniRule"/>
</dbReference>
<dbReference type="Pfam" id="PF04052">
    <property type="entry name" value="TolB_N"/>
    <property type="match status" value="1"/>
</dbReference>
<keyword evidence="3 5" id="KW-0732">Signal</keyword>
<gene>
    <name evidence="5" type="primary">tolB</name>
    <name evidence="7" type="ORF">SFMTTN_2131</name>
</gene>
<feature type="signal peptide" evidence="5">
    <location>
        <begin position="1"/>
        <end position="28"/>
    </location>
</feature>
<dbReference type="RefSeq" id="WP_124705096.1">
    <property type="nucleotide sequence ID" value="NZ_BGOW01000017.1"/>
</dbReference>
<sequence precursor="true">MKTEWLNPNRTRFAVFLLLLGLAQAAFAAMTIEVFGGAATRIPVSIVPFAGAPGPAQVISSVVGGDLNRSGQFRLVDASSVQPPPTDVGDVQFPAFRALGSDAAVIGRIVPLPDGRLEVRFRLMDVVKQTQIAGFNYTIVPAQLRATGHKIADVVYEKLTGIPGSFSTRIAYIIKHGKHYQLLVADSDGQDPQVVVNSVQPLISPAWSPDGTRIAYVSFENKKPVIYVQSLATGSRRVLANFKGSNSAPAWSPDGTRLAIVLSRDDGSQIYTIKADGSGVTRLTHGGNIDTEPAWSPDGKSLLFTSDRGGSPQIYRMDANGSDIKRVTFEGKYNVSPAWSPDGKSFAYIRRDAGRFQVALQNIDNGQVQVLTDTTHDESPSFAPNGSMIVYATDINGRGILATVSVDGKTRARLSDQAGDMREPAWGP</sequence>
<evidence type="ECO:0000256" key="5">
    <source>
        <dbReference type="HAMAP-Rule" id="MF_00671"/>
    </source>
</evidence>
<evidence type="ECO:0000313" key="7">
    <source>
        <dbReference type="EMBL" id="GBL46318.1"/>
    </source>
</evidence>
<dbReference type="EMBL" id="BGOW01000017">
    <property type="protein sequence ID" value="GBL46318.1"/>
    <property type="molecule type" value="Genomic_DNA"/>
</dbReference>
<dbReference type="OrthoDB" id="9802240at2"/>
<comment type="similarity">
    <text evidence="2 5">Belongs to the TolB family.</text>
</comment>
<feature type="domain" description="TolB N-terminal" evidence="6">
    <location>
        <begin position="31"/>
        <end position="132"/>
    </location>
</feature>
<dbReference type="HAMAP" id="MF_00671">
    <property type="entry name" value="TolB"/>
    <property type="match status" value="1"/>
</dbReference>